<dbReference type="EMBL" id="JALQCW010000013">
    <property type="protein sequence ID" value="MCK9797586.1"/>
    <property type="molecule type" value="Genomic_DNA"/>
</dbReference>
<keyword evidence="5" id="KW-1185">Reference proteome</keyword>
<comment type="caution">
    <text evidence="2">The sequence shown here is derived from an EMBL/GenBank/DDBJ whole genome shotgun (WGS) entry which is preliminary data.</text>
</comment>
<dbReference type="Proteomes" id="UP001155163">
    <property type="component" value="Unassembled WGS sequence"/>
</dbReference>
<proteinExistence type="predicted"/>
<evidence type="ECO:0000313" key="5">
    <source>
        <dbReference type="Proteomes" id="UP001155163"/>
    </source>
</evidence>
<evidence type="ECO:0000313" key="3">
    <source>
        <dbReference type="EMBL" id="MCK9814136.1"/>
    </source>
</evidence>
<evidence type="ECO:0000313" key="4">
    <source>
        <dbReference type="Proteomes" id="UP001155059"/>
    </source>
</evidence>
<dbReference type="AlphaFoldDB" id="A0A9X2C519"/>
<dbReference type="EMBL" id="JALQCX010000011">
    <property type="protein sequence ID" value="MCK9814136.1"/>
    <property type="molecule type" value="Genomic_DNA"/>
</dbReference>
<dbReference type="Pfam" id="PF06889">
    <property type="entry name" value="DUF1266"/>
    <property type="match status" value="1"/>
</dbReference>
<protein>
    <submittedName>
        <fullName evidence="2">DUF1266 domain-containing protein</fullName>
    </submittedName>
</protein>
<feature type="domain" description="DUF1266" evidence="1">
    <location>
        <begin position="102"/>
        <end position="207"/>
    </location>
</feature>
<name>A0A9X2C519_9PSED</name>
<evidence type="ECO:0000259" key="1">
    <source>
        <dbReference type="Pfam" id="PF06889"/>
    </source>
</evidence>
<organism evidence="2 4">
    <name type="scientific">Pseudomonas morbosilactucae</name>
    <dbReference type="NCBI Taxonomy" id="2938197"/>
    <lineage>
        <taxon>Bacteria</taxon>
        <taxon>Pseudomonadati</taxon>
        <taxon>Pseudomonadota</taxon>
        <taxon>Gammaproteobacteria</taxon>
        <taxon>Pseudomonadales</taxon>
        <taxon>Pseudomonadaceae</taxon>
        <taxon>Pseudomonas</taxon>
    </lineage>
</organism>
<reference evidence="4 5" key="2">
    <citation type="journal article" date="2023" name="Plant Pathol.">
        <title>Dismantling and reorganizing Pseudomonas marginalis sensu#lato.</title>
        <authorList>
            <person name="Sawada H."/>
            <person name="Fujikawa T."/>
            <person name="Satou M."/>
        </authorList>
    </citation>
    <scope>NUCLEOTIDE SEQUENCE [LARGE SCALE GENOMIC DNA]</scope>
    <source>
        <strain evidence="2 4">MAFF 302030</strain>
        <strain evidence="3 5">MAFF 302046</strain>
    </source>
</reference>
<evidence type="ECO:0000313" key="2">
    <source>
        <dbReference type="EMBL" id="MCK9797586.1"/>
    </source>
</evidence>
<dbReference type="Proteomes" id="UP001155059">
    <property type="component" value="Unassembled WGS sequence"/>
</dbReference>
<dbReference type="RefSeq" id="WP_268261672.1">
    <property type="nucleotide sequence ID" value="NZ_JALQCW010000013.1"/>
</dbReference>
<reference evidence="4 5" key="1">
    <citation type="journal article" date="2022" name="Int. J. Syst. Evol. Microbiol.">
        <title>Pseudomonas aegrilactucae sp. nov. and Pseudomonas morbosilactucae sp. nov., pathogens causing bacterial rot of lettuce in Japan.</title>
        <authorList>
            <person name="Sawada H."/>
            <person name="Fujikawa T."/>
            <person name="Satou M."/>
        </authorList>
    </citation>
    <scope>NUCLEOTIDE SEQUENCE [LARGE SCALE GENOMIC DNA]</scope>
    <source>
        <strain evidence="2 4">MAFF 302030</strain>
        <strain evidence="3 5">MAFF 302046</strain>
    </source>
</reference>
<gene>
    <name evidence="2" type="ORF">M1B34_07510</name>
    <name evidence="3" type="ORF">M1B35_08285</name>
</gene>
<dbReference type="InterPro" id="IPR009677">
    <property type="entry name" value="DUF1266"/>
</dbReference>
<accession>A0A9X2C519</accession>
<sequence>MTPLVILFATWFGIWYWRRKRNTSTSSFSPRKQWALTLAQPMVDATGMTGFFDPGTDHFADTAKLSLRAPLLHQGGFRNNATDDEVREHFNTTLERHWFRIDLQNLSATDDPRAAMAFACVRSAFFVRCAMLMNWIEAEAGWRVLLLNAQRAQDCFDGWEAFGEAYILGRRQWVAAFRADSLGKTFSEASLNTLLTPKTGAWAGQPWHELPAFSPRATE</sequence>